<keyword evidence="15" id="KW-1185">Reference proteome</keyword>
<evidence type="ECO:0000256" key="1">
    <source>
        <dbReference type="ARBA" id="ARBA00000213"/>
    </source>
</evidence>
<feature type="domain" description="Toprim" evidence="12">
    <location>
        <begin position="1"/>
        <end position="113"/>
    </location>
</feature>
<dbReference type="Pfam" id="PF13368">
    <property type="entry name" value="Toprim_C_rpt"/>
    <property type="match status" value="3"/>
</dbReference>
<dbReference type="InterPro" id="IPR025589">
    <property type="entry name" value="Toprim_C_rpt"/>
</dbReference>
<dbReference type="PROSITE" id="PS00396">
    <property type="entry name" value="TOPO_IA_1"/>
    <property type="match status" value="1"/>
</dbReference>
<dbReference type="RefSeq" id="WP_081969280.1">
    <property type="nucleotide sequence ID" value="NZ_FNNA01000002.1"/>
</dbReference>
<dbReference type="InterPro" id="IPR003602">
    <property type="entry name" value="Topo_IA_DNA-bd_dom"/>
</dbReference>
<name>A0A1H2Y678_9RHOB</name>
<evidence type="ECO:0000256" key="3">
    <source>
        <dbReference type="ARBA" id="ARBA00022723"/>
    </source>
</evidence>
<dbReference type="InterPro" id="IPR023406">
    <property type="entry name" value="Topo_IA_AS"/>
</dbReference>
<feature type="site" description="Interaction with DNA" evidence="10">
    <location>
        <position position="139"/>
    </location>
</feature>
<dbReference type="GO" id="GO:0008270">
    <property type="term" value="F:zinc ion binding"/>
    <property type="evidence" value="ECO:0007669"/>
    <property type="project" value="UniProtKB-KW"/>
</dbReference>
<feature type="region of interest" description="Interaction with DNA" evidence="10">
    <location>
        <begin position="163"/>
        <end position="168"/>
    </location>
</feature>
<comment type="function">
    <text evidence="10">Releases the supercoiling and torsional tension of DNA, which is introduced during the DNA replication and transcription, by transiently cleaving and rejoining one strand of the DNA duplex. Introduces a single-strand break via transesterification at a target site in duplex DNA. The scissile phosphodiester is attacked by the catalytic tyrosine of the enzyme, resulting in the formation of a DNA-(5'-phosphotyrosyl)-enzyme intermediate and the expulsion of a 3'-OH DNA strand. The free DNA strand then undergoes passage around the unbroken strand, thus removing DNA supercoils. Finally, in the religation step, the DNA 3'-OH attacks the covalent intermediate to expel the active-site tyrosine and restore the DNA phosphodiester backbone.</text>
</comment>
<dbReference type="AlphaFoldDB" id="A0A1H2Y678"/>
<evidence type="ECO:0000313" key="14">
    <source>
        <dbReference type="EMBL" id="SDX00328.1"/>
    </source>
</evidence>
<keyword evidence="3" id="KW-0479">Metal-binding</keyword>
<dbReference type="InterPro" id="IPR023405">
    <property type="entry name" value="Topo_IA_core_domain"/>
</dbReference>
<dbReference type="InterPro" id="IPR013825">
    <property type="entry name" value="Topo_IA_cen_sub2"/>
</dbReference>
<dbReference type="Gene3D" id="1.10.460.10">
    <property type="entry name" value="Topoisomerase I, domain 2"/>
    <property type="match status" value="1"/>
</dbReference>
<dbReference type="GO" id="GO:0003917">
    <property type="term" value="F:DNA topoisomerase type I (single strand cut, ATP-independent) activity"/>
    <property type="evidence" value="ECO:0007669"/>
    <property type="project" value="UniProtKB-UniRule"/>
</dbReference>
<dbReference type="HAMAP" id="MF_00952">
    <property type="entry name" value="Topoisom_1_prok"/>
    <property type="match status" value="1"/>
</dbReference>
<evidence type="ECO:0000259" key="12">
    <source>
        <dbReference type="PROSITE" id="PS50880"/>
    </source>
</evidence>
<gene>
    <name evidence="10" type="primary">topA</name>
    <name evidence="14" type="ORF">SAMN05444276_102741</name>
</gene>
<evidence type="ECO:0000256" key="2">
    <source>
        <dbReference type="ARBA" id="ARBA00009446"/>
    </source>
</evidence>
<keyword evidence="9 10" id="KW-0413">Isomerase</keyword>
<dbReference type="Pfam" id="PF01131">
    <property type="entry name" value="Topoisom_bac"/>
    <property type="match status" value="1"/>
</dbReference>
<dbReference type="GO" id="GO:0005694">
    <property type="term" value="C:chromosome"/>
    <property type="evidence" value="ECO:0007669"/>
    <property type="project" value="InterPro"/>
</dbReference>
<reference evidence="15" key="1">
    <citation type="submission" date="2016-10" db="EMBL/GenBank/DDBJ databases">
        <authorList>
            <person name="Varghese N."/>
            <person name="Submissions S."/>
        </authorList>
    </citation>
    <scope>NUCLEOTIDE SEQUENCE [LARGE SCALE GENOMIC DNA]</scope>
    <source>
        <strain evidence="15">DSM 29303</strain>
    </source>
</reference>
<evidence type="ECO:0000256" key="6">
    <source>
        <dbReference type="ARBA" id="ARBA00022842"/>
    </source>
</evidence>
<feature type="site" description="Interaction with DNA" evidence="10">
    <location>
        <position position="508"/>
    </location>
</feature>
<evidence type="ECO:0000256" key="9">
    <source>
        <dbReference type="ARBA" id="ARBA00023235"/>
    </source>
</evidence>
<dbReference type="PRINTS" id="PR00417">
    <property type="entry name" value="PRTPISMRASEI"/>
</dbReference>
<dbReference type="Gene3D" id="1.10.290.10">
    <property type="entry name" value="Topoisomerase I, domain 4"/>
    <property type="match status" value="1"/>
</dbReference>
<evidence type="ECO:0000256" key="5">
    <source>
        <dbReference type="ARBA" id="ARBA00022833"/>
    </source>
</evidence>
<evidence type="ECO:0000256" key="7">
    <source>
        <dbReference type="ARBA" id="ARBA00023029"/>
    </source>
</evidence>
<dbReference type="OrthoDB" id="9804262at2"/>
<dbReference type="EMBL" id="FNNA01000002">
    <property type="protein sequence ID" value="SDX00328.1"/>
    <property type="molecule type" value="Genomic_DNA"/>
</dbReference>
<feature type="site" description="Interaction with DNA" evidence="10">
    <location>
        <position position="295"/>
    </location>
</feature>
<feature type="site" description="Interaction with DNA" evidence="10">
    <location>
        <position position="143"/>
    </location>
</feature>
<dbReference type="Gene3D" id="2.70.20.10">
    <property type="entry name" value="Topoisomerase I, domain 3"/>
    <property type="match status" value="1"/>
</dbReference>
<feature type="site" description="Interaction with DNA" evidence="10">
    <location>
        <position position="140"/>
    </location>
</feature>
<feature type="compositionally biased region" description="Low complexity" evidence="11">
    <location>
        <begin position="854"/>
        <end position="866"/>
    </location>
</feature>
<dbReference type="SUPFAM" id="SSF57783">
    <property type="entry name" value="Zinc beta-ribbon"/>
    <property type="match status" value="1"/>
</dbReference>
<dbReference type="EC" id="5.6.2.1" evidence="10"/>
<organism evidence="14 15">
    <name type="scientific">Paracoccus sanguinis</name>
    <dbReference type="NCBI Taxonomy" id="1545044"/>
    <lineage>
        <taxon>Bacteria</taxon>
        <taxon>Pseudomonadati</taxon>
        <taxon>Pseudomonadota</taxon>
        <taxon>Alphaproteobacteria</taxon>
        <taxon>Rhodobacterales</taxon>
        <taxon>Paracoccaceae</taxon>
        <taxon>Paracoccus</taxon>
    </lineage>
</organism>
<feature type="site" description="Interaction with DNA" evidence="10">
    <location>
        <position position="31"/>
    </location>
</feature>
<dbReference type="Gene3D" id="3.30.65.10">
    <property type="entry name" value="Bacterial Topoisomerase I, domain 1"/>
    <property type="match status" value="1"/>
</dbReference>
<dbReference type="GO" id="GO:0003677">
    <property type="term" value="F:DNA binding"/>
    <property type="evidence" value="ECO:0007669"/>
    <property type="project" value="UniProtKB-KW"/>
</dbReference>
<feature type="site" description="Interaction with DNA" evidence="10">
    <location>
        <position position="155"/>
    </location>
</feature>
<protein>
    <recommendedName>
        <fullName evidence="10">DNA topoisomerase 1</fullName>
        <ecNumber evidence="10">5.6.2.1</ecNumber>
    </recommendedName>
    <alternativeName>
        <fullName evidence="10">DNA topoisomerase I</fullName>
    </alternativeName>
</protein>
<evidence type="ECO:0000256" key="8">
    <source>
        <dbReference type="ARBA" id="ARBA00023125"/>
    </source>
</evidence>
<dbReference type="Pfam" id="PF01751">
    <property type="entry name" value="Toprim"/>
    <property type="match status" value="1"/>
</dbReference>
<dbReference type="CDD" id="cd03363">
    <property type="entry name" value="TOPRIM_TopoIA_TopoI"/>
    <property type="match status" value="1"/>
</dbReference>
<dbReference type="InterPro" id="IPR013826">
    <property type="entry name" value="Topo_IA_cen_sub3"/>
</dbReference>
<dbReference type="InterPro" id="IPR005733">
    <property type="entry name" value="TopoI_bac-type"/>
</dbReference>
<comment type="caution">
    <text evidence="10">Lacks conserved residue(s) required for the propagation of feature annotation.</text>
</comment>
<dbReference type="NCBIfam" id="TIGR01051">
    <property type="entry name" value="topA_bact"/>
    <property type="match status" value="1"/>
</dbReference>
<keyword evidence="7 10" id="KW-0799">Topoisomerase</keyword>
<dbReference type="InterPro" id="IPR000380">
    <property type="entry name" value="Topo_IA"/>
</dbReference>
<feature type="compositionally biased region" description="Basic residues" evidence="11">
    <location>
        <begin position="842"/>
        <end position="853"/>
    </location>
</feature>
<dbReference type="SMART" id="SM00493">
    <property type="entry name" value="TOPRIM"/>
    <property type="match status" value="1"/>
</dbReference>
<keyword evidence="5" id="KW-0862">Zinc</keyword>
<dbReference type="CDD" id="cd00186">
    <property type="entry name" value="TOP1Ac"/>
    <property type="match status" value="1"/>
</dbReference>
<dbReference type="PROSITE" id="PS50880">
    <property type="entry name" value="TOPRIM"/>
    <property type="match status" value="1"/>
</dbReference>
<dbReference type="Pfam" id="PF01396">
    <property type="entry name" value="Zn_ribbon_Top1"/>
    <property type="match status" value="1"/>
</dbReference>
<comment type="subunit">
    <text evidence="10">Monomer.</text>
</comment>
<dbReference type="InterPro" id="IPR028612">
    <property type="entry name" value="Topoisom_1_IA"/>
</dbReference>
<keyword evidence="4" id="KW-0863">Zinc-finger</keyword>
<dbReference type="SMART" id="SM00437">
    <property type="entry name" value="TOP1Ac"/>
    <property type="match status" value="1"/>
</dbReference>
<dbReference type="InterPro" id="IPR013824">
    <property type="entry name" value="Topo_IA_cen_sub1"/>
</dbReference>
<dbReference type="InterPro" id="IPR006171">
    <property type="entry name" value="TOPRIM_dom"/>
</dbReference>
<evidence type="ECO:0000256" key="10">
    <source>
        <dbReference type="HAMAP-Rule" id="MF_00952"/>
    </source>
</evidence>
<feature type="region of interest" description="Disordered" evidence="11">
    <location>
        <begin position="841"/>
        <end position="935"/>
    </location>
</feature>
<comment type="similarity">
    <text evidence="2 10">Belongs to the type IA topoisomerase family.</text>
</comment>
<evidence type="ECO:0000259" key="13">
    <source>
        <dbReference type="PROSITE" id="PS52039"/>
    </source>
</evidence>
<sequence length="935" mass="100591">MPVVVVESPAKAKTINKYLGDDYTVLASFGHVRDLPPKDGSVDTDADFAMTWEVAADSKKHVKAIKDALARDPNLILATDPDREGEAISWHLKEALASSLKKAQVSRVTFNAITKSAVTEAMAHPREIDQPLVDAYLARRALDYLVGFNLSPVLWRKLPGSRSAGRVQSVALRIIVDREMEIEAFRAREYWSVHAALATPSGAPYQAQLVSYAGKKLERFDLADAERAALAVAAVESRDLTVTSVASKPASRNPWPPFMTSTLQQEASRKLGMGAKACMGAAQRLYEAGYITYMRTDGIDMAPEAVMAARDAIKARFGADYLPASPRMYKNKAKNAQEAHECIRPTDMMRSPDKLSAEPEQKRLYDLIWKRTLASQMEAARMERTTVEIGSADGQVGLRATGQVMLFDGFLRVYDQGHDDGEDGEDSARLPQIAQGEPAAKVAGGFAGELDAGSEGLVADAARAVLGRQHFTQPPPRYTEATLVKRMEELGIGRPSTYASIVTTIQDRDYVRKDKNRLIPEDKGRLVTIFLTKYFPRYVSYDFTADMEGELDDISSGSREYREVLRRFWRDFTAALAGTSELRISEVLTAIDEALAPHLYPPRADGGDPRECPLCHRGRLNLKTARSGGAFIGCSNYPECRYTRPLSGPEGEALGDAVLGTDPEGREISLRNGRFGPYVQRGEATAEVPKPPRASIPKGWEAAGVDLERALMLLDLPREIGPHPEDGVVVEAGIGRYGPFVKHGSKYANLPEVDEVFTIGMNRAVEVLAQKASRGRAPAAAPLAELGEHPDGGPVQVLNGRFGPYVKWGKVNATLPRDMAPEAVTLEAALELIAAKAAKGGKAPRKAAAKKPAAKASTTKAGAAKKPAAKKTTAKAGTAKAAAKKPAAGKAAATSDAAEDAAPVKAAAKKPAAKSATKAKPAAKPKAAKPADPAD</sequence>
<dbReference type="SUPFAM" id="SSF56712">
    <property type="entry name" value="Prokaryotic type I DNA topoisomerase"/>
    <property type="match status" value="1"/>
</dbReference>
<dbReference type="GO" id="GO:0006265">
    <property type="term" value="P:DNA topological change"/>
    <property type="evidence" value="ECO:0007669"/>
    <property type="project" value="UniProtKB-UniRule"/>
</dbReference>
<dbReference type="InterPro" id="IPR013497">
    <property type="entry name" value="Topo_IA_cen"/>
</dbReference>
<dbReference type="Proteomes" id="UP000182944">
    <property type="component" value="Unassembled WGS sequence"/>
</dbReference>
<comment type="catalytic activity">
    <reaction evidence="1 10">
        <text>ATP-independent breakage of single-stranded DNA, followed by passage and rejoining.</text>
        <dbReference type="EC" id="5.6.2.1"/>
    </reaction>
</comment>
<dbReference type="PANTHER" id="PTHR42785:SF1">
    <property type="entry name" value="DNA TOPOISOMERASE"/>
    <property type="match status" value="1"/>
</dbReference>
<evidence type="ECO:0000256" key="11">
    <source>
        <dbReference type="SAM" id="MobiDB-lite"/>
    </source>
</evidence>
<dbReference type="InterPro" id="IPR034149">
    <property type="entry name" value="TOPRIM_TopoI"/>
</dbReference>
<feature type="compositionally biased region" description="Low complexity" evidence="11">
    <location>
        <begin position="874"/>
        <end position="906"/>
    </location>
</feature>
<dbReference type="Gene3D" id="3.40.50.140">
    <property type="match status" value="1"/>
</dbReference>
<evidence type="ECO:0000313" key="15">
    <source>
        <dbReference type="Proteomes" id="UP000182944"/>
    </source>
</evidence>
<accession>A0A1H2Y678</accession>
<dbReference type="InterPro" id="IPR013498">
    <property type="entry name" value="Topo_IA_Znf"/>
</dbReference>
<proteinExistence type="inferred from homology"/>
<feature type="active site" description="O-(5'-phospho-DNA)-tyrosine intermediate" evidence="10">
    <location>
        <position position="293"/>
    </location>
</feature>
<evidence type="ECO:0000256" key="4">
    <source>
        <dbReference type="ARBA" id="ARBA00022771"/>
    </source>
</evidence>
<dbReference type="SMART" id="SM00436">
    <property type="entry name" value="TOP1Bc"/>
    <property type="match status" value="1"/>
</dbReference>
<feature type="domain" description="Topo IA-type catalytic" evidence="13">
    <location>
        <begin position="129"/>
        <end position="576"/>
    </location>
</feature>
<dbReference type="InterPro" id="IPR003601">
    <property type="entry name" value="Topo_IA_2"/>
</dbReference>
<keyword evidence="6" id="KW-0460">Magnesium</keyword>
<dbReference type="STRING" id="1545044.SAMN05444276_102741"/>
<dbReference type="PANTHER" id="PTHR42785">
    <property type="entry name" value="DNA TOPOISOMERASE, TYPE IA, CORE"/>
    <property type="match status" value="1"/>
</dbReference>
<keyword evidence="8 10" id="KW-0238">DNA-binding</keyword>
<dbReference type="PROSITE" id="PS52039">
    <property type="entry name" value="TOPO_IA_2"/>
    <property type="match status" value="1"/>
</dbReference>